<dbReference type="RefSeq" id="WP_400882217.1">
    <property type="nucleotide sequence ID" value="NZ_JBIWXY010000002.1"/>
</dbReference>
<dbReference type="EMBL" id="JBIWXY010000002">
    <property type="protein sequence ID" value="MFJ5446588.1"/>
    <property type="molecule type" value="Genomic_DNA"/>
</dbReference>
<dbReference type="InterPro" id="IPR014284">
    <property type="entry name" value="RNA_pol_sigma-70_dom"/>
</dbReference>
<dbReference type="PANTHER" id="PTHR43133:SF63">
    <property type="entry name" value="RNA POLYMERASE SIGMA FACTOR FECI-RELATED"/>
    <property type="match status" value="1"/>
</dbReference>
<name>A0ABW8GMF3_9PROT</name>
<dbReference type="PANTHER" id="PTHR43133">
    <property type="entry name" value="RNA POLYMERASE ECF-TYPE SIGMA FACTO"/>
    <property type="match status" value="1"/>
</dbReference>
<dbReference type="InterPro" id="IPR013324">
    <property type="entry name" value="RNA_pol_sigma_r3/r4-like"/>
</dbReference>
<dbReference type="InterPro" id="IPR036388">
    <property type="entry name" value="WH-like_DNA-bd_sf"/>
</dbReference>
<evidence type="ECO:0000259" key="6">
    <source>
        <dbReference type="Pfam" id="PF08281"/>
    </source>
</evidence>
<keyword evidence="3" id="KW-0731">Sigma factor</keyword>
<proteinExistence type="inferred from homology"/>
<dbReference type="InterPro" id="IPR007627">
    <property type="entry name" value="RNA_pol_sigma70_r2"/>
</dbReference>
<keyword evidence="8" id="KW-1185">Reference proteome</keyword>
<comment type="caution">
    <text evidence="7">The sequence shown here is derived from an EMBL/GenBank/DDBJ whole genome shotgun (WGS) entry which is preliminary data.</text>
</comment>
<comment type="similarity">
    <text evidence="1">Belongs to the sigma-70 factor family. ECF subfamily.</text>
</comment>
<dbReference type="InterPro" id="IPR013249">
    <property type="entry name" value="RNA_pol_sigma70_r4_t2"/>
</dbReference>
<evidence type="ECO:0000256" key="4">
    <source>
        <dbReference type="ARBA" id="ARBA00023163"/>
    </source>
</evidence>
<sequence length="175" mass="19448">MPTSPLSTTQRLGELYVHHHGWLFAWLRKKLGCPHEAADLAQDTFTRILASRDALFNMQEPRAYLTTTAKHLLLNQARRRAVEEAYLAGVLALGEDHAPSAEQVTAAIEALEQISQVLQGLAHKPREAFLMRYLDGMSHAEIAQHLGVSTKMVQKYLINALVHCHAVVGAPMEAH</sequence>
<dbReference type="Gene3D" id="1.10.10.10">
    <property type="entry name" value="Winged helix-like DNA-binding domain superfamily/Winged helix DNA-binding domain"/>
    <property type="match status" value="1"/>
</dbReference>
<organism evidence="7 8">
    <name type="scientific">Methylobacillus methanolivorans</name>
    <dbReference type="NCBI Taxonomy" id="1848927"/>
    <lineage>
        <taxon>Bacteria</taxon>
        <taxon>Pseudomonadati</taxon>
        <taxon>Pseudomonadota</taxon>
        <taxon>Betaproteobacteria</taxon>
        <taxon>Nitrosomonadales</taxon>
        <taxon>Methylophilaceae</taxon>
        <taxon>Methylobacillus</taxon>
    </lineage>
</organism>
<evidence type="ECO:0000256" key="2">
    <source>
        <dbReference type="ARBA" id="ARBA00023015"/>
    </source>
</evidence>
<gene>
    <name evidence="7" type="ORF">ACIKP9_10155</name>
</gene>
<dbReference type="Proteomes" id="UP001617669">
    <property type="component" value="Unassembled WGS sequence"/>
</dbReference>
<evidence type="ECO:0000259" key="5">
    <source>
        <dbReference type="Pfam" id="PF04542"/>
    </source>
</evidence>
<evidence type="ECO:0000256" key="1">
    <source>
        <dbReference type="ARBA" id="ARBA00010641"/>
    </source>
</evidence>
<keyword evidence="4" id="KW-0804">Transcription</keyword>
<feature type="domain" description="RNA polymerase sigma-70 region 2" evidence="5">
    <location>
        <begin position="15"/>
        <end position="81"/>
    </location>
</feature>
<dbReference type="SUPFAM" id="SSF88946">
    <property type="entry name" value="Sigma2 domain of RNA polymerase sigma factors"/>
    <property type="match status" value="1"/>
</dbReference>
<protein>
    <submittedName>
        <fullName evidence="7">Sigma-70 family RNA polymerase sigma factor</fullName>
    </submittedName>
</protein>
<dbReference type="Gene3D" id="1.10.1740.10">
    <property type="match status" value="1"/>
</dbReference>
<dbReference type="Pfam" id="PF08281">
    <property type="entry name" value="Sigma70_r4_2"/>
    <property type="match status" value="1"/>
</dbReference>
<evidence type="ECO:0000313" key="8">
    <source>
        <dbReference type="Proteomes" id="UP001617669"/>
    </source>
</evidence>
<evidence type="ECO:0000313" key="7">
    <source>
        <dbReference type="EMBL" id="MFJ5446588.1"/>
    </source>
</evidence>
<feature type="domain" description="RNA polymerase sigma factor 70 region 4 type 2" evidence="6">
    <location>
        <begin position="112"/>
        <end position="164"/>
    </location>
</feature>
<dbReference type="InterPro" id="IPR039425">
    <property type="entry name" value="RNA_pol_sigma-70-like"/>
</dbReference>
<keyword evidence="2" id="KW-0805">Transcription regulation</keyword>
<dbReference type="InterPro" id="IPR013325">
    <property type="entry name" value="RNA_pol_sigma_r2"/>
</dbReference>
<dbReference type="CDD" id="cd06171">
    <property type="entry name" value="Sigma70_r4"/>
    <property type="match status" value="1"/>
</dbReference>
<reference evidence="7 8" key="1">
    <citation type="submission" date="2024-11" db="EMBL/GenBank/DDBJ databases">
        <authorList>
            <person name="Kaparullina E.N."/>
            <person name="Delegan Y.A."/>
            <person name="Doronina N.V."/>
        </authorList>
    </citation>
    <scope>NUCLEOTIDE SEQUENCE [LARGE SCALE GENOMIC DNA]</scope>
    <source>
        <strain evidence="7 8">7sh_L</strain>
    </source>
</reference>
<evidence type="ECO:0000256" key="3">
    <source>
        <dbReference type="ARBA" id="ARBA00023082"/>
    </source>
</evidence>
<accession>A0ABW8GMF3</accession>
<dbReference type="SUPFAM" id="SSF88659">
    <property type="entry name" value="Sigma3 and sigma4 domains of RNA polymerase sigma factors"/>
    <property type="match status" value="1"/>
</dbReference>
<dbReference type="NCBIfam" id="TIGR02937">
    <property type="entry name" value="sigma70-ECF"/>
    <property type="match status" value="1"/>
</dbReference>
<dbReference type="Pfam" id="PF04542">
    <property type="entry name" value="Sigma70_r2"/>
    <property type="match status" value="1"/>
</dbReference>